<gene>
    <name evidence="1" type="ORF">TVAG_453710</name>
</gene>
<organism evidence="1 2">
    <name type="scientific">Trichomonas vaginalis (strain ATCC PRA-98 / G3)</name>
    <dbReference type="NCBI Taxonomy" id="412133"/>
    <lineage>
        <taxon>Eukaryota</taxon>
        <taxon>Metamonada</taxon>
        <taxon>Parabasalia</taxon>
        <taxon>Trichomonadida</taxon>
        <taxon>Trichomonadidae</taxon>
        <taxon>Trichomonas</taxon>
    </lineage>
</organism>
<dbReference type="Proteomes" id="UP000001542">
    <property type="component" value="Unassembled WGS sequence"/>
</dbReference>
<reference evidence="1" key="1">
    <citation type="submission" date="2006-10" db="EMBL/GenBank/DDBJ databases">
        <authorList>
            <person name="Amadeo P."/>
            <person name="Zhao Q."/>
            <person name="Wortman J."/>
            <person name="Fraser-Liggett C."/>
            <person name="Carlton J."/>
        </authorList>
    </citation>
    <scope>NUCLEOTIDE SEQUENCE</scope>
    <source>
        <strain evidence="1">G3</strain>
    </source>
</reference>
<reference evidence="1" key="2">
    <citation type="journal article" date="2007" name="Science">
        <title>Draft genome sequence of the sexually transmitted pathogen Trichomonas vaginalis.</title>
        <authorList>
            <person name="Carlton J.M."/>
            <person name="Hirt R.P."/>
            <person name="Silva J.C."/>
            <person name="Delcher A.L."/>
            <person name="Schatz M."/>
            <person name="Zhao Q."/>
            <person name="Wortman J.R."/>
            <person name="Bidwell S.L."/>
            <person name="Alsmark U.C.M."/>
            <person name="Besteiro S."/>
            <person name="Sicheritz-Ponten T."/>
            <person name="Noel C.J."/>
            <person name="Dacks J.B."/>
            <person name="Foster P.G."/>
            <person name="Simillion C."/>
            <person name="Van de Peer Y."/>
            <person name="Miranda-Saavedra D."/>
            <person name="Barton G.J."/>
            <person name="Westrop G.D."/>
            <person name="Mueller S."/>
            <person name="Dessi D."/>
            <person name="Fiori P.L."/>
            <person name="Ren Q."/>
            <person name="Paulsen I."/>
            <person name="Zhang H."/>
            <person name="Bastida-Corcuera F.D."/>
            <person name="Simoes-Barbosa A."/>
            <person name="Brown M.T."/>
            <person name="Hayes R.D."/>
            <person name="Mukherjee M."/>
            <person name="Okumura C.Y."/>
            <person name="Schneider R."/>
            <person name="Smith A.J."/>
            <person name="Vanacova S."/>
            <person name="Villalvazo M."/>
            <person name="Haas B.J."/>
            <person name="Pertea M."/>
            <person name="Feldblyum T.V."/>
            <person name="Utterback T.R."/>
            <person name="Shu C.L."/>
            <person name="Osoegawa K."/>
            <person name="de Jong P.J."/>
            <person name="Hrdy I."/>
            <person name="Horvathova L."/>
            <person name="Zubacova Z."/>
            <person name="Dolezal P."/>
            <person name="Malik S.B."/>
            <person name="Logsdon J.M. Jr."/>
            <person name="Henze K."/>
            <person name="Gupta A."/>
            <person name="Wang C.C."/>
            <person name="Dunne R.L."/>
            <person name="Upcroft J.A."/>
            <person name="Upcroft P."/>
            <person name="White O."/>
            <person name="Salzberg S.L."/>
            <person name="Tang P."/>
            <person name="Chiu C.-H."/>
            <person name="Lee Y.-S."/>
            <person name="Embley T.M."/>
            <person name="Coombs G.H."/>
            <person name="Mottram J.C."/>
            <person name="Tachezy J."/>
            <person name="Fraser-Liggett C.M."/>
            <person name="Johnson P.J."/>
        </authorList>
    </citation>
    <scope>NUCLEOTIDE SEQUENCE [LARGE SCALE GENOMIC DNA]</scope>
    <source>
        <strain evidence="1">G3</strain>
    </source>
</reference>
<dbReference type="VEuPathDB" id="TrichDB:TVAGG3_0552140"/>
<dbReference type="AlphaFoldDB" id="A2DPU7"/>
<evidence type="ECO:0000313" key="2">
    <source>
        <dbReference type="Proteomes" id="UP000001542"/>
    </source>
</evidence>
<evidence type="ECO:0000313" key="1">
    <source>
        <dbReference type="EMBL" id="EAY17543.1"/>
    </source>
</evidence>
<dbReference type="RefSeq" id="XP_001329678.1">
    <property type="nucleotide sequence ID" value="XM_001329643.1"/>
</dbReference>
<dbReference type="EMBL" id="DS113229">
    <property type="protein sequence ID" value="EAY17543.1"/>
    <property type="molecule type" value="Genomic_DNA"/>
</dbReference>
<keyword evidence="2" id="KW-1185">Reference proteome</keyword>
<protein>
    <submittedName>
        <fullName evidence="1">Uncharacterized protein</fullName>
    </submittedName>
</protein>
<name>A2DPU7_TRIV3</name>
<dbReference type="KEGG" id="tva:4775560"/>
<proteinExistence type="predicted"/>
<dbReference type="VEuPathDB" id="TrichDB:TVAG_453710"/>
<dbReference type="InParanoid" id="A2DPU7"/>
<accession>A2DPU7</accession>
<sequence>MSEVTHVHVCSLSTSALSRIQKNIDNLSSDDKKDIKHRLMWLKVAIKYNIQEQTQYIYNHCGMKGKDPKFRAIRMAPFYHQWKRQCTRDDWNDLLVRLTHKNALVSIRETMGELHRGRSEIAARNFAKSSVANFCPLISLISSKNDDNCDLAMKKLDNLISYENPITCRPGYNNRGIEFLATDAVRTLSTVPPTTDE</sequence>